<comment type="caution">
    <text evidence="2">The sequence shown here is derived from an EMBL/GenBank/DDBJ whole genome shotgun (WGS) entry which is preliminary data.</text>
</comment>
<sequence>MAESSSSSDSERPASPSVARTGPKSSRTFVWLRGLPKAVPRGRPWEELNREGRVKEIEFGRKFTERQMRDKIKENFPELAEVDFKSIRLYKSGSRGSILKKVAKNMPDATQLLHKFKGGTSKRVYLILKNDDENGERSNSGNDIGSASATQGRTNAVVPRDAGKYKHVAKKSASTCSDFKDVTLMPDDSTSETRQYLTALSQSASTQQMDNGHANLLQSPFEEVIDVDLIQGKTVKIGSTDSHVTQNYNLHATKVMFSSFLLNFNLKTVGTVKEDLSPQGLGDSSNLPSRTNEVIRLEKRLLAACKAEDTFLPCFLVDSFHELCWQAREMNKAMGVILLNPKKENMAIREGIVRALRWLNSKNQQWLFWIAETTSVNGRIVCSMFSVRNTANSMLFLLPSTTLKSTLVKQLHDKNLTELDIHDTLSEVLEKTCDALKVLSSQRYM</sequence>
<accession>A0ABN8R5I2</accession>
<keyword evidence="3" id="KW-1185">Reference proteome</keyword>
<organism evidence="2 3">
    <name type="scientific">Porites lobata</name>
    <dbReference type="NCBI Taxonomy" id="104759"/>
    <lineage>
        <taxon>Eukaryota</taxon>
        <taxon>Metazoa</taxon>
        <taxon>Cnidaria</taxon>
        <taxon>Anthozoa</taxon>
        <taxon>Hexacorallia</taxon>
        <taxon>Scleractinia</taxon>
        <taxon>Fungiina</taxon>
        <taxon>Poritidae</taxon>
        <taxon>Porites</taxon>
    </lineage>
</organism>
<protein>
    <submittedName>
        <fullName evidence="2">Uncharacterized protein</fullName>
    </submittedName>
</protein>
<evidence type="ECO:0000313" key="2">
    <source>
        <dbReference type="EMBL" id="CAH3174648.1"/>
    </source>
</evidence>
<name>A0ABN8R5I2_9CNID</name>
<evidence type="ECO:0000313" key="3">
    <source>
        <dbReference type="Proteomes" id="UP001159405"/>
    </source>
</evidence>
<reference evidence="2 3" key="1">
    <citation type="submission" date="2022-05" db="EMBL/GenBank/DDBJ databases">
        <authorList>
            <consortium name="Genoscope - CEA"/>
            <person name="William W."/>
        </authorList>
    </citation>
    <scope>NUCLEOTIDE SEQUENCE [LARGE SCALE GENOMIC DNA]</scope>
</reference>
<feature type="region of interest" description="Disordered" evidence="1">
    <location>
        <begin position="131"/>
        <end position="155"/>
    </location>
</feature>
<evidence type="ECO:0000256" key="1">
    <source>
        <dbReference type="SAM" id="MobiDB-lite"/>
    </source>
</evidence>
<dbReference type="EMBL" id="CALNXK010000192">
    <property type="protein sequence ID" value="CAH3174648.1"/>
    <property type="molecule type" value="Genomic_DNA"/>
</dbReference>
<feature type="compositionally biased region" description="Polar residues" evidence="1">
    <location>
        <begin position="137"/>
        <end position="154"/>
    </location>
</feature>
<dbReference type="Proteomes" id="UP001159405">
    <property type="component" value="Unassembled WGS sequence"/>
</dbReference>
<proteinExistence type="predicted"/>
<feature type="compositionally biased region" description="Low complexity" evidence="1">
    <location>
        <begin position="1"/>
        <end position="17"/>
    </location>
</feature>
<gene>
    <name evidence="2" type="ORF">PLOB_00015339</name>
</gene>
<feature type="region of interest" description="Disordered" evidence="1">
    <location>
        <begin position="1"/>
        <end position="24"/>
    </location>
</feature>